<dbReference type="CDD" id="cd14014">
    <property type="entry name" value="STKc_PknB_like"/>
    <property type="match status" value="1"/>
</dbReference>
<evidence type="ECO:0000256" key="1">
    <source>
        <dbReference type="ARBA" id="ARBA00022679"/>
    </source>
</evidence>
<name>A0A840P5B3_9ACTN</name>
<dbReference type="Gene3D" id="2.120.10.30">
    <property type="entry name" value="TolB, C-terminal domain"/>
    <property type="match status" value="1"/>
</dbReference>
<comment type="caution">
    <text evidence="8">The sequence shown here is derived from an EMBL/GenBank/DDBJ whole genome shotgun (WGS) entry which is preliminary data.</text>
</comment>
<keyword evidence="6" id="KW-1133">Transmembrane helix</keyword>
<dbReference type="RefSeq" id="WP_185050658.1">
    <property type="nucleotide sequence ID" value="NZ_BAABIX010000001.1"/>
</dbReference>
<organism evidence="8 9">
    <name type="scientific">Thermocatellispora tengchongensis</name>
    <dbReference type="NCBI Taxonomy" id="1073253"/>
    <lineage>
        <taxon>Bacteria</taxon>
        <taxon>Bacillati</taxon>
        <taxon>Actinomycetota</taxon>
        <taxon>Actinomycetes</taxon>
        <taxon>Streptosporangiales</taxon>
        <taxon>Streptosporangiaceae</taxon>
        <taxon>Thermocatellispora</taxon>
    </lineage>
</organism>
<dbReference type="Pfam" id="PF00069">
    <property type="entry name" value="Pkinase"/>
    <property type="match status" value="1"/>
</dbReference>
<keyword evidence="4" id="KW-0067">ATP-binding</keyword>
<accession>A0A840P5B3</accession>
<evidence type="ECO:0000256" key="3">
    <source>
        <dbReference type="ARBA" id="ARBA00022777"/>
    </source>
</evidence>
<feature type="compositionally biased region" description="Low complexity" evidence="5">
    <location>
        <begin position="327"/>
        <end position="342"/>
    </location>
</feature>
<dbReference type="GO" id="GO:0005524">
    <property type="term" value="F:ATP binding"/>
    <property type="evidence" value="ECO:0007669"/>
    <property type="project" value="UniProtKB-KW"/>
</dbReference>
<keyword evidence="9" id="KW-1185">Reference proteome</keyword>
<dbReference type="InterPro" id="IPR011042">
    <property type="entry name" value="6-blade_b-propeller_TolB-like"/>
</dbReference>
<gene>
    <name evidence="8" type="ORF">HNP84_003452</name>
</gene>
<evidence type="ECO:0000313" key="9">
    <source>
        <dbReference type="Proteomes" id="UP000578449"/>
    </source>
</evidence>
<dbReference type="SMART" id="SM00220">
    <property type="entry name" value="S_TKc"/>
    <property type="match status" value="1"/>
</dbReference>
<reference evidence="8 9" key="1">
    <citation type="submission" date="2020-08" db="EMBL/GenBank/DDBJ databases">
        <title>Genomic Encyclopedia of Type Strains, Phase IV (KMG-IV): sequencing the most valuable type-strain genomes for metagenomic binning, comparative biology and taxonomic classification.</title>
        <authorList>
            <person name="Goeker M."/>
        </authorList>
    </citation>
    <scope>NUCLEOTIDE SEQUENCE [LARGE SCALE GENOMIC DNA]</scope>
    <source>
        <strain evidence="8 9">DSM 45615</strain>
    </source>
</reference>
<evidence type="ECO:0000256" key="5">
    <source>
        <dbReference type="SAM" id="MobiDB-lite"/>
    </source>
</evidence>
<keyword evidence="6" id="KW-0472">Membrane</keyword>
<evidence type="ECO:0000259" key="7">
    <source>
        <dbReference type="PROSITE" id="PS50011"/>
    </source>
</evidence>
<proteinExistence type="predicted"/>
<feature type="domain" description="Protein kinase" evidence="7">
    <location>
        <begin position="9"/>
        <end position="268"/>
    </location>
</feature>
<dbReference type="SUPFAM" id="SSF56112">
    <property type="entry name" value="Protein kinase-like (PK-like)"/>
    <property type="match status" value="1"/>
</dbReference>
<dbReference type="PANTHER" id="PTHR43289:SF34">
    <property type="entry name" value="SERINE_THREONINE-PROTEIN KINASE YBDM-RELATED"/>
    <property type="match status" value="1"/>
</dbReference>
<keyword evidence="6" id="KW-0812">Transmembrane</keyword>
<dbReference type="Proteomes" id="UP000578449">
    <property type="component" value="Unassembled WGS sequence"/>
</dbReference>
<evidence type="ECO:0000256" key="2">
    <source>
        <dbReference type="ARBA" id="ARBA00022741"/>
    </source>
</evidence>
<sequence>MPESAPLRREDPRRLGEYTLDGLLAGSGVYTARAPGGERVVVKVYPAEASAFLERIRPVRAQDAYYTAQVIDMGETEDGRPFLVTEHVDGETLRAAVERRGPLPGTALHRLAIATMTALVAVHQAGGVHGEFDPGNVLLGPEGPRVINAGVAPALEAAGVVAADAPTEKVGAAKLAFAAPERFAGAGAGKPADVFAWASTMLFAATGRAPFEGESAVATMNRIIQAEPDLTALDEHLRGVIAACLDKDPAARPTAGEALLRLVGHSLLTAGPEEVAAAAPPSAGTLSAAPRARSWRFAVLAAAVGLVIAVASAGTVYALRSRAPATAAATGTPTPSVVSLSAAPPPSPPPSPAATLAAPGAEMGLLEHPADPLRVAAYRAGDSFYVRAPGSTRFVKTAGTPEEMAASPAGTWLALLEDGKVTFLDRAGGAGFEVEVGPSRRPVWSGDGGRLLLTTTEDTGKDEAGVPLPGGFAIIDVATRKVTLVDTDDEARDGRGYYAWLPDGTGTVVTYKTGRDHGMRVRDLAGREMRTLDWVGFTTGGRMFSPSGGLFATSCPSGGTYCVWDTAEGVRRASVALFYDGGEFWGWYDENHLLVFNPSQEPDRLVALDLRGKERRTLLTIAGKDYDEDFYVAMAPR</sequence>
<evidence type="ECO:0000313" key="8">
    <source>
        <dbReference type="EMBL" id="MBB5133726.1"/>
    </source>
</evidence>
<dbReference type="InterPro" id="IPR011009">
    <property type="entry name" value="Kinase-like_dom_sf"/>
</dbReference>
<evidence type="ECO:0000256" key="6">
    <source>
        <dbReference type="SAM" id="Phobius"/>
    </source>
</evidence>
<dbReference type="EMBL" id="JACHGN010000006">
    <property type="protein sequence ID" value="MBB5133726.1"/>
    <property type="molecule type" value="Genomic_DNA"/>
</dbReference>
<keyword evidence="2" id="KW-0547">Nucleotide-binding</keyword>
<dbReference type="GO" id="GO:0004674">
    <property type="term" value="F:protein serine/threonine kinase activity"/>
    <property type="evidence" value="ECO:0007669"/>
    <property type="project" value="TreeGrafter"/>
</dbReference>
<dbReference type="PROSITE" id="PS50011">
    <property type="entry name" value="PROTEIN_KINASE_DOM"/>
    <property type="match status" value="1"/>
</dbReference>
<keyword evidence="1" id="KW-0808">Transferase</keyword>
<feature type="compositionally biased region" description="Pro residues" evidence="5">
    <location>
        <begin position="343"/>
        <end position="352"/>
    </location>
</feature>
<dbReference type="SUPFAM" id="SSF82171">
    <property type="entry name" value="DPP6 N-terminal domain-like"/>
    <property type="match status" value="1"/>
</dbReference>
<evidence type="ECO:0000256" key="4">
    <source>
        <dbReference type="ARBA" id="ARBA00022840"/>
    </source>
</evidence>
<feature type="transmembrane region" description="Helical" evidence="6">
    <location>
        <begin position="297"/>
        <end position="319"/>
    </location>
</feature>
<protein>
    <recommendedName>
        <fullName evidence="7">Protein kinase domain-containing protein</fullName>
    </recommendedName>
</protein>
<dbReference type="PANTHER" id="PTHR43289">
    <property type="entry name" value="MITOGEN-ACTIVATED PROTEIN KINASE KINASE KINASE 20-RELATED"/>
    <property type="match status" value="1"/>
</dbReference>
<dbReference type="Gene3D" id="1.10.510.10">
    <property type="entry name" value="Transferase(Phosphotransferase) domain 1"/>
    <property type="match status" value="1"/>
</dbReference>
<keyword evidence="3" id="KW-0418">Kinase</keyword>
<feature type="region of interest" description="Disordered" evidence="5">
    <location>
        <begin position="327"/>
        <end position="353"/>
    </location>
</feature>
<dbReference type="AlphaFoldDB" id="A0A840P5B3"/>
<dbReference type="InterPro" id="IPR000719">
    <property type="entry name" value="Prot_kinase_dom"/>
</dbReference>